<evidence type="ECO:0000256" key="2">
    <source>
        <dbReference type="ARBA" id="ARBA00022448"/>
    </source>
</evidence>
<dbReference type="PROSITE" id="PS51072">
    <property type="entry name" value="MHD"/>
    <property type="match status" value="1"/>
</dbReference>
<comment type="similarity">
    <text evidence="1 8">Belongs to the adaptor complexes medium subunit family. Delta-COP subfamily.</text>
</comment>
<dbReference type="GO" id="GO:0030126">
    <property type="term" value="C:COPI vesicle coat"/>
    <property type="evidence" value="ECO:0007669"/>
    <property type="project" value="UniProtKB-UniRule"/>
</dbReference>
<organism evidence="11 12">
    <name type="scientific">Eruca vesicaria subsp. sativa</name>
    <name type="common">Garden rocket</name>
    <name type="synonym">Eruca sativa</name>
    <dbReference type="NCBI Taxonomy" id="29727"/>
    <lineage>
        <taxon>Eukaryota</taxon>
        <taxon>Viridiplantae</taxon>
        <taxon>Streptophyta</taxon>
        <taxon>Embryophyta</taxon>
        <taxon>Tracheophyta</taxon>
        <taxon>Spermatophyta</taxon>
        <taxon>Magnoliopsida</taxon>
        <taxon>eudicotyledons</taxon>
        <taxon>Gunneridae</taxon>
        <taxon>Pentapetalae</taxon>
        <taxon>rosids</taxon>
        <taxon>malvids</taxon>
        <taxon>Brassicales</taxon>
        <taxon>Brassicaceae</taxon>
        <taxon>Brassiceae</taxon>
        <taxon>Eruca</taxon>
    </lineage>
</organism>
<keyword evidence="8" id="KW-0472">Membrane</keyword>
<keyword evidence="7 8" id="KW-0968">Cytoplasmic vesicle</keyword>
<dbReference type="AlphaFoldDB" id="A0ABC8JJH8"/>
<feature type="domain" description="MHD" evidence="10">
    <location>
        <begin position="1"/>
        <end position="173"/>
    </location>
</feature>
<evidence type="ECO:0000313" key="11">
    <source>
        <dbReference type="EMBL" id="CAH8330329.1"/>
    </source>
</evidence>
<dbReference type="Proteomes" id="UP001642260">
    <property type="component" value="Unassembled WGS sequence"/>
</dbReference>
<proteinExistence type="inferred from homology"/>
<reference evidence="11 12" key="1">
    <citation type="submission" date="2022-03" db="EMBL/GenBank/DDBJ databases">
        <authorList>
            <person name="Macdonald S."/>
            <person name="Ahmed S."/>
            <person name="Newling K."/>
        </authorList>
    </citation>
    <scope>NUCLEOTIDE SEQUENCE [LARGE SCALE GENOMIC DNA]</scope>
</reference>
<comment type="subunit">
    <text evidence="8">Oligomeric complex that consists of at least the alpha, beta, beta', gamma, delta, epsilon and zeta subunits.</text>
</comment>
<evidence type="ECO:0000256" key="7">
    <source>
        <dbReference type="ARBA" id="ARBA00023329"/>
    </source>
</evidence>
<evidence type="ECO:0000259" key="10">
    <source>
        <dbReference type="PROSITE" id="PS51072"/>
    </source>
</evidence>
<dbReference type="InterPro" id="IPR028565">
    <property type="entry name" value="MHD"/>
</dbReference>
<keyword evidence="5 8" id="KW-0653">Protein transport</keyword>
<dbReference type="GO" id="GO:0000139">
    <property type="term" value="C:Golgi membrane"/>
    <property type="evidence" value="ECO:0007669"/>
    <property type="project" value="UniProtKB-SubCell"/>
</dbReference>
<keyword evidence="3 8" id="KW-0963">Cytoplasm</keyword>
<sequence length="173" mass="19953">MTYKLSVFSLNDGFVDLFYLSYQVETGDNPEIRYETHPDFNGELFLSQRILGFLACPLCHEDGTLLWWRMQRANKSMSFSGLIKVSGNMTRVSITYDASCFFNLTNVIIFIPLLPPALRSVMTVIYCCSRSYESGNSVLKWKLPLINNSNRRGLLEFLVPQADSSEVFFRWCR</sequence>
<keyword evidence="2 8" id="KW-0813">Transport</keyword>
<comment type="caution">
    <text evidence="11">The sequence shown here is derived from an EMBL/GenBank/DDBJ whole genome shotgun (WGS) entry which is preliminary data.</text>
</comment>
<dbReference type="GO" id="GO:0006890">
    <property type="term" value="P:retrograde vesicle-mediated transport, Golgi to endoplasmic reticulum"/>
    <property type="evidence" value="ECO:0007669"/>
    <property type="project" value="UniProtKB-UniRule"/>
</dbReference>
<keyword evidence="6 8" id="KW-0333">Golgi apparatus</keyword>
<evidence type="ECO:0000256" key="9">
    <source>
        <dbReference type="RuleBase" id="RU366052"/>
    </source>
</evidence>
<name>A0ABC8JJH8_ERUVS</name>
<dbReference type="Pfam" id="PF00928">
    <property type="entry name" value="Adap_comp_sub"/>
    <property type="match status" value="1"/>
</dbReference>
<dbReference type="PANTHER" id="PTHR10121:SF0">
    <property type="entry name" value="COATOMER SUBUNIT DELTA"/>
    <property type="match status" value="1"/>
</dbReference>
<evidence type="ECO:0000256" key="6">
    <source>
        <dbReference type="ARBA" id="ARBA00023034"/>
    </source>
</evidence>
<keyword evidence="4 8" id="KW-0931">ER-Golgi transport</keyword>
<evidence type="ECO:0000313" key="12">
    <source>
        <dbReference type="Proteomes" id="UP001642260"/>
    </source>
</evidence>
<keyword evidence="12" id="KW-1185">Reference proteome</keyword>
<evidence type="ECO:0000256" key="5">
    <source>
        <dbReference type="ARBA" id="ARBA00022927"/>
    </source>
</evidence>
<dbReference type="EMBL" id="CAKOAT010113377">
    <property type="protein sequence ID" value="CAH8330329.1"/>
    <property type="molecule type" value="Genomic_DNA"/>
</dbReference>
<dbReference type="InterPro" id="IPR036168">
    <property type="entry name" value="AP2_Mu_C_sf"/>
</dbReference>
<dbReference type="SUPFAM" id="SSF49447">
    <property type="entry name" value="Second domain of Mu2 adaptin subunit (ap50) of ap2 adaptor"/>
    <property type="match status" value="1"/>
</dbReference>
<evidence type="ECO:0000256" key="4">
    <source>
        <dbReference type="ARBA" id="ARBA00022892"/>
    </source>
</evidence>
<dbReference type="PANTHER" id="PTHR10121">
    <property type="entry name" value="COATOMER SUBUNIT DELTA"/>
    <property type="match status" value="1"/>
</dbReference>
<dbReference type="InterPro" id="IPR027059">
    <property type="entry name" value="Coatomer_dsu"/>
</dbReference>
<comment type="function">
    <text evidence="8">The coatomer is a cytosolic protein complex that binds to dilysine motifs and reversibly associates with Golgi non-clathrin-coated vesicles, which further mediate biosynthetic protein transport from the ER, via the Golgi up to the trans Golgi network. Coatomer complex is required for budding from Golgi membranes, and is essential for the retrograde Golgi-to-ER transport of dilysine-tagged proteins.</text>
</comment>
<evidence type="ECO:0000256" key="3">
    <source>
        <dbReference type="ARBA" id="ARBA00022490"/>
    </source>
</evidence>
<accession>A0ABC8JJH8</accession>
<dbReference type="GO" id="GO:0015031">
    <property type="term" value="P:protein transport"/>
    <property type="evidence" value="ECO:0007669"/>
    <property type="project" value="UniProtKB-KW"/>
</dbReference>
<evidence type="ECO:0000256" key="8">
    <source>
        <dbReference type="RuleBase" id="RU364018"/>
    </source>
</evidence>
<gene>
    <name evidence="11" type="ORF">ERUC_LOCUS12009</name>
</gene>
<comment type="subcellular location">
    <subcellularLocation>
        <location evidence="8 9">Cytoplasm</location>
    </subcellularLocation>
    <subcellularLocation>
        <location evidence="8 9">Cytoplasmic vesicle</location>
        <location evidence="8 9">COPI-coated vesicle membrane</location>
        <topology evidence="8 9">Peripheral membrane protein</topology>
        <orientation evidence="8 9">Cytoplasmic side</orientation>
    </subcellularLocation>
    <subcellularLocation>
        <location evidence="8 9">Golgi apparatus membrane</location>
        <topology evidence="8 9">Peripheral membrane protein</topology>
        <orientation evidence="8 9">Cytoplasmic side</orientation>
    </subcellularLocation>
</comment>
<evidence type="ECO:0000256" key="1">
    <source>
        <dbReference type="ARBA" id="ARBA00010516"/>
    </source>
</evidence>
<protein>
    <recommendedName>
        <fullName evidence="8">Coatomer subunit delta</fullName>
    </recommendedName>
</protein>